<sequence>MRSMPVRQEKPIKAVKKVSTPKRKPISDPATPVRNTIDETINFVILGQLSSPQRVSQEKESGVPEKESVVRVKKNATRSHRILRKFEGKNLRVKPSKEIIVKSNSKAQTKAAKKLSAQNSCKKKFNNKIAEIITQPVKEITLKKPKLESVSKDSKKKLREVDKPKITKKTIVKARTIIKPIIRKSKKVTVKVTLKASKEAPVKRSKGISLKYTQDICIKTPKDTSVVSTKDTSVKTAESPQKTTKDIALKTTKDIPVKTTEVAAKPTETTLKKTEKYVKTNNKPPEVITIHDEDEIKKQQTIQQLLKQVNEEIKSKKSKTPKIKKRKKIPLNPAENLVKSKDKAEELFDQIVKLESAYSPLEIKIKEEKPEPKVEISSEDIPVVPKTELCLDNEKSEDTSKTEAEVKPEVQPKVETETQSRSESDSSSKEKQALFKKKKYINLKSKPKLTVIKKRVLQKGKNNLDEQACKTKLFKFWNGPKRHRVASLNALAKVHCLYENETRATILDVIEESNKTAYMPKSIGTKTKLTKIDNSVKNVDLDDDDDEEQEEESSPPPTRILRSVPGLRAVGKHWDMHDTTSSDEDDRICKVPVKTDEKEKPEKEKPEKAQPKPKIKKEVVERKRKSAEIVMDLKDMVVRKRMASLNATAILAASYSAERRPNKSKYSDDSSSCTSNSSDEYFAALDKDIKVEQDDKKEELIDISTTPNKKVAVILNQDTDVTITGVYVNSTTRSTHHEGYCSIAGMQYRISATSHTQTASTAVSTEAILQSSSTSGPENSNSESLPSSKSYTPLDALSNMQPPPGPGIQHPVLHGQQMGPPQHVLPMPPHQLSPGLRHSCSSAFSSPHSTPGYPTPPGHHPPVTGEAHAGYYQPAGPLITVPPSHGQPTHPAPPPPIKTISLSETSPSSSTTPSVISHDVPPPPPSSNGDSSDSEVIITSVTTAKDSVPPPSHPPAAYRYQQYPGYSYSYPPHSYPYPTPPPNSPYSHHDMCYSPNPYVHHKYPIRRYLTQYYPPPNPPEIYQVPPSGPSSQNQQVVSATPPSANGASYSNAPPPTIMETYAPPQTALVESYQPPPPAHYYPPPVYGPPTPPCYSSRSIPYINAYQSSCPCPMQSCPKNVLTGPLTGSCKRSNMSSISKDSMPLPPVAIMLPLEPASATGPPSPARGSAGMPPPPSPAGATYQAPPVSTKQEANTPTNQEDCKTEKKRRPRIGKAMVRDNIAASMQQNTMLLMCNPSQNCVKREIESPKDSEIEQKTEISFKEVQPCEINLLQDPCPIEDEPVKEESQSPISLPPKEDTPPEEPKEEPPNPLPPVINTVAENVKVKNMKRKLSMLSDKEPSPEIVMPQKKRQKTGSYKSLIKRDTSAVKINNGKIKLLGEMSKPRRNRAKLKKSLKRIHSMENEATVKRRKGPKLLPINNFKSKEVNPSTETKEKKTVSLKKVNSKCSSKPASEKVSARSNVDIIIDNVISDACIRTQEECVGKSEKCAKSQTNGPVLNKKSTNKSVVSKKLKLNPKAAENARRKSKSSEEVIPPPAAKIVRRASTVPKWSNGWMWEGEPYEAKVFVNSDELTVYRTCYPAMRHRGGDKIVPRDCVLLKAGPRKNDLPFVAKIASLWENPEDGEMMMSLLWYYRPEHTEQGRLLADQPDEVFASRHKDSNSVACIDDKCYVLTFNEYCRYRKTYKRIEAGIEEVLPCIPNPEPYPRSHRQPPMTLVSPEMVFFCRRVYDFRQKRIMKNPT</sequence>
<dbReference type="InterPro" id="IPR043151">
    <property type="entry name" value="BAH_sf"/>
</dbReference>
<feature type="coiled-coil region" evidence="1">
    <location>
        <begin position="299"/>
        <end position="357"/>
    </location>
</feature>
<evidence type="ECO:0000313" key="5">
    <source>
        <dbReference type="Proteomes" id="UP001652700"/>
    </source>
</evidence>
<reference evidence="6 7" key="1">
    <citation type="submission" date="2025-04" db="UniProtKB">
        <authorList>
            <consortium name="RefSeq"/>
        </authorList>
    </citation>
    <scope>IDENTIFICATION</scope>
    <source>
        <tissue evidence="6 7">Whole insect</tissue>
    </source>
</reference>
<feature type="region of interest" description="Disordered" evidence="2">
    <location>
        <begin position="54"/>
        <end position="76"/>
    </location>
</feature>
<dbReference type="GO" id="GO:0000976">
    <property type="term" value="F:transcription cis-regulatory region binding"/>
    <property type="evidence" value="ECO:0007669"/>
    <property type="project" value="TreeGrafter"/>
</dbReference>
<evidence type="ECO:0000313" key="4">
    <source>
        <dbReference type="EnsemblMetazoa" id="XP_028132996.1"/>
    </source>
</evidence>
<feature type="region of interest" description="Disordered" evidence="2">
    <location>
        <begin position="387"/>
        <end position="431"/>
    </location>
</feature>
<evidence type="ECO:0000256" key="2">
    <source>
        <dbReference type="SAM" id="MobiDB-lite"/>
    </source>
</evidence>
<dbReference type="RefSeq" id="XP_028132996.1">
    <property type="nucleotide sequence ID" value="XM_028277195.1"/>
</dbReference>
<protein>
    <submittedName>
        <fullName evidence="6 7">Titin</fullName>
    </submittedName>
</protein>
<feature type="region of interest" description="Disordered" evidence="2">
    <location>
        <begin position="657"/>
        <end position="677"/>
    </location>
</feature>
<accession>A0A6P7FDU0</accession>
<dbReference type="Proteomes" id="UP001652700">
    <property type="component" value="Unplaced"/>
</dbReference>
<evidence type="ECO:0000313" key="6">
    <source>
        <dbReference type="RefSeq" id="XP_028132996.1"/>
    </source>
</evidence>
<feature type="region of interest" description="Disordered" evidence="2">
    <location>
        <begin position="1336"/>
        <end position="1356"/>
    </location>
</feature>
<dbReference type="PROSITE" id="PS51038">
    <property type="entry name" value="BAH"/>
    <property type="match status" value="1"/>
</dbReference>
<feature type="compositionally biased region" description="Polar residues" evidence="2">
    <location>
        <begin position="1029"/>
        <end position="1048"/>
    </location>
</feature>
<feature type="region of interest" description="Disordered" evidence="2">
    <location>
        <begin position="537"/>
        <end position="620"/>
    </location>
</feature>
<feature type="domain" description="BAH" evidence="3">
    <location>
        <begin position="1588"/>
        <end position="1739"/>
    </location>
</feature>
<dbReference type="KEGG" id="dvv:114328361"/>
<keyword evidence="5" id="KW-1185">Reference proteome</keyword>
<dbReference type="PANTHER" id="PTHR46576">
    <property type="entry name" value="BROMO ADJACENT HOMOLOGY DOMAIN-CONTAINING 1 PROTEIN"/>
    <property type="match status" value="1"/>
</dbReference>
<evidence type="ECO:0000259" key="3">
    <source>
        <dbReference type="PROSITE" id="PS51038"/>
    </source>
</evidence>
<feature type="compositionally biased region" description="Basic residues" evidence="2">
    <location>
        <begin position="13"/>
        <end position="24"/>
    </location>
</feature>
<dbReference type="InterPro" id="IPR053032">
    <property type="entry name" value="BAH_domain-containing"/>
</dbReference>
<dbReference type="EnsemblMetazoa" id="XM_028277195.2">
    <property type="protein sequence ID" value="XP_028132996.1"/>
    <property type="gene ID" value="LOC114328361"/>
</dbReference>
<dbReference type="RefSeq" id="XP_028132997.1">
    <property type="nucleotide sequence ID" value="XM_028277196.1"/>
</dbReference>
<feature type="region of interest" description="Disordered" evidence="2">
    <location>
        <begin position="1514"/>
        <end position="1534"/>
    </location>
</feature>
<evidence type="ECO:0000313" key="7">
    <source>
        <dbReference type="RefSeq" id="XP_028132997.1"/>
    </source>
</evidence>
<dbReference type="Pfam" id="PF01426">
    <property type="entry name" value="BAH"/>
    <property type="match status" value="1"/>
</dbReference>
<dbReference type="GO" id="GO:0003682">
    <property type="term" value="F:chromatin binding"/>
    <property type="evidence" value="ECO:0007669"/>
    <property type="project" value="InterPro"/>
</dbReference>
<reference evidence="4" key="2">
    <citation type="submission" date="2025-05" db="UniProtKB">
        <authorList>
            <consortium name="EnsemblMetazoa"/>
        </authorList>
    </citation>
    <scope>IDENTIFICATION</scope>
</reference>
<dbReference type="PANTHER" id="PTHR46576:SF1">
    <property type="entry name" value="BROMO ADJACENT HOMOLOGY DOMAIN-CONTAINING 1 PROTEIN"/>
    <property type="match status" value="1"/>
</dbReference>
<feature type="compositionally biased region" description="Low complexity" evidence="2">
    <location>
        <begin position="899"/>
        <end position="919"/>
    </location>
</feature>
<feature type="compositionally biased region" description="Basic and acidic residues" evidence="2">
    <location>
        <begin position="657"/>
        <end position="668"/>
    </location>
</feature>
<feature type="compositionally biased region" description="Low complexity" evidence="2">
    <location>
        <begin position="1155"/>
        <end position="1170"/>
    </location>
</feature>
<dbReference type="GeneID" id="114328361"/>
<feature type="region of interest" description="Disordered" evidence="2">
    <location>
        <begin position="1279"/>
        <end position="1316"/>
    </location>
</feature>
<feature type="compositionally biased region" description="Basic and acidic residues" evidence="2">
    <location>
        <begin position="1520"/>
        <end position="1530"/>
    </location>
</feature>
<dbReference type="OrthoDB" id="1922186at2759"/>
<feature type="compositionally biased region" description="Low complexity" evidence="2">
    <location>
        <begin position="761"/>
        <end position="790"/>
    </location>
</feature>
<feature type="region of interest" description="Disordered" evidence="2">
    <location>
        <begin position="1"/>
        <end position="33"/>
    </location>
</feature>
<evidence type="ECO:0000256" key="1">
    <source>
        <dbReference type="SAM" id="Coils"/>
    </source>
</evidence>
<dbReference type="GO" id="GO:0045892">
    <property type="term" value="P:negative regulation of DNA-templated transcription"/>
    <property type="evidence" value="ECO:0007669"/>
    <property type="project" value="TreeGrafter"/>
</dbReference>
<dbReference type="Gene3D" id="2.30.30.490">
    <property type="match status" value="1"/>
</dbReference>
<dbReference type="GO" id="GO:0031507">
    <property type="term" value="P:heterochromatin formation"/>
    <property type="evidence" value="ECO:0007669"/>
    <property type="project" value="TreeGrafter"/>
</dbReference>
<feature type="compositionally biased region" description="Low complexity" evidence="2">
    <location>
        <begin position="839"/>
        <end position="852"/>
    </location>
</feature>
<feature type="region of interest" description="Disordered" evidence="2">
    <location>
        <begin position="761"/>
        <end position="933"/>
    </location>
</feature>
<name>A0A6P7FDU0_DIAVI</name>
<feature type="compositionally biased region" description="Basic and acidic residues" evidence="2">
    <location>
        <begin position="1295"/>
        <end position="1308"/>
    </location>
</feature>
<proteinExistence type="predicted"/>
<dbReference type="GO" id="GO:0005677">
    <property type="term" value="C:chromatin silencing complex"/>
    <property type="evidence" value="ECO:0007669"/>
    <property type="project" value="TreeGrafter"/>
</dbReference>
<feature type="compositionally biased region" description="Basic and acidic residues" evidence="2">
    <location>
        <begin position="392"/>
        <end position="431"/>
    </location>
</feature>
<keyword evidence="1" id="KW-0175">Coiled coil</keyword>
<gene>
    <name evidence="6 7" type="primary">LOC114328361</name>
</gene>
<feature type="region of interest" description="Disordered" evidence="2">
    <location>
        <begin position="1016"/>
        <end position="1048"/>
    </location>
</feature>
<organism evidence="7">
    <name type="scientific">Diabrotica virgifera virgifera</name>
    <name type="common">western corn rootworm</name>
    <dbReference type="NCBI Taxonomy" id="50390"/>
    <lineage>
        <taxon>Eukaryota</taxon>
        <taxon>Metazoa</taxon>
        <taxon>Ecdysozoa</taxon>
        <taxon>Arthropoda</taxon>
        <taxon>Hexapoda</taxon>
        <taxon>Insecta</taxon>
        <taxon>Pterygota</taxon>
        <taxon>Neoptera</taxon>
        <taxon>Endopterygota</taxon>
        <taxon>Coleoptera</taxon>
        <taxon>Polyphaga</taxon>
        <taxon>Cucujiformia</taxon>
        <taxon>Chrysomeloidea</taxon>
        <taxon>Chrysomelidae</taxon>
        <taxon>Galerucinae</taxon>
        <taxon>Diabroticina</taxon>
        <taxon>Diabroticites</taxon>
        <taxon>Diabrotica</taxon>
    </lineage>
</organism>
<feature type="compositionally biased region" description="Acidic residues" evidence="2">
    <location>
        <begin position="541"/>
        <end position="553"/>
    </location>
</feature>
<feature type="compositionally biased region" description="Basic and acidic residues" evidence="2">
    <location>
        <begin position="56"/>
        <end position="70"/>
    </location>
</feature>
<feature type="compositionally biased region" description="Basic and acidic residues" evidence="2">
    <location>
        <begin position="587"/>
        <end position="620"/>
    </location>
</feature>
<feature type="region of interest" description="Disordered" evidence="2">
    <location>
        <begin position="1153"/>
        <end position="1215"/>
    </location>
</feature>
<dbReference type="CTD" id="33000"/>
<feature type="compositionally biased region" description="Polar residues" evidence="2">
    <location>
        <begin position="1186"/>
        <end position="1199"/>
    </location>
</feature>
<dbReference type="InterPro" id="IPR001025">
    <property type="entry name" value="BAH_dom"/>
</dbReference>
<dbReference type="SMART" id="SM00439">
    <property type="entry name" value="BAH"/>
    <property type="match status" value="1"/>
</dbReference>